<organism evidence="4 5">
    <name type="scientific">Paenibacillus hodogayensis</name>
    <dbReference type="NCBI Taxonomy" id="279208"/>
    <lineage>
        <taxon>Bacteria</taxon>
        <taxon>Bacillati</taxon>
        <taxon>Bacillota</taxon>
        <taxon>Bacilli</taxon>
        <taxon>Bacillales</taxon>
        <taxon>Paenibacillaceae</taxon>
        <taxon>Paenibacillus</taxon>
    </lineage>
</organism>
<dbReference type="PANTHER" id="PTHR43818">
    <property type="entry name" value="BCDNA.GH03377"/>
    <property type="match status" value="1"/>
</dbReference>
<dbReference type="EMBL" id="JBHMAG010000017">
    <property type="protein sequence ID" value="MFB9755051.1"/>
    <property type="molecule type" value="Genomic_DNA"/>
</dbReference>
<feature type="domain" description="GFO/IDH/MocA-like oxidoreductase" evidence="3">
    <location>
        <begin position="136"/>
        <end position="272"/>
    </location>
</feature>
<dbReference type="Gene3D" id="3.40.50.720">
    <property type="entry name" value="NAD(P)-binding Rossmann-like Domain"/>
    <property type="match status" value="1"/>
</dbReference>
<evidence type="ECO:0000256" key="1">
    <source>
        <dbReference type="ARBA" id="ARBA00023002"/>
    </source>
</evidence>
<dbReference type="Pfam" id="PF01408">
    <property type="entry name" value="GFO_IDH_MocA"/>
    <property type="match status" value="1"/>
</dbReference>
<accession>A0ABV5W3Q5</accession>
<evidence type="ECO:0000313" key="5">
    <source>
        <dbReference type="Proteomes" id="UP001589619"/>
    </source>
</evidence>
<dbReference type="InterPro" id="IPR055170">
    <property type="entry name" value="GFO_IDH_MocA-like_dom"/>
</dbReference>
<name>A0ABV5W3Q5_9BACL</name>
<protein>
    <submittedName>
        <fullName evidence="4">Gfo/Idh/MocA family protein</fullName>
    </submittedName>
</protein>
<dbReference type="Proteomes" id="UP001589619">
    <property type="component" value="Unassembled WGS sequence"/>
</dbReference>
<sequence length="380" mass="41164">MERKMERVRIGIIGAGIIGKSHMEQYAAIDGAELVAVCDINEAAAAQAAGQYGIPHLYADIRAMLARDDLDAVDVCLHNNFHAPVAIAAMRAGKHVYCEKPIAGTYADGRAMSEAAEETGKKLHVQLSTLYKKETKAAKSLIDAGSLGKLYHARSNGFRRRGRPFVDGFGAAPFTRKETAGGGALLDMGVYHIAQLLYLLGTPDISRITGKLYQEMEMDAARRESSGFDVEELALGFVTFRDGLTMDINEAWSVHLGGYEGSSIVGSKGGIRLPAYDSAKPTAPFSFHTTIADLDLDSTLDMDRMDIRRHRMNPNEDAYDSSQQHWIAALQGRVELLPTARIALDTMLISEGIYAADARGGEVNAEEVRALSRSAAVPMG</sequence>
<feature type="domain" description="Gfo/Idh/MocA-like oxidoreductase N-terminal" evidence="2">
    <location>
        <begin position="8"/>
        <end position="126"/>
    </location>
</feature>
<reference evidence="4 5" key="1">
    <citation type="submission" date="2024-09" db="EMBL/GenBank/DDBJ databases">
        <authorList>
            <person name="Sun Q."/>
            <person name="Mori K."/>
        </authorList>
    </citation>
    <scope>NUCLEOTIDE SEQUENCE [LARGE SCALE GENOMIC DNA]</scope>
    <source>
        <strain evidence="4 5">JCM 12520</strain>
    </source>
</reference>
<keyword evidence="1" id="KW-0560">Oxidoreductase</keyword>
<keyword evidence="5" id="KW-1185">Reference proteome</keyword>
<gene>
    <name evidence="4" type="ORF">ACFFNY_26040</name>
</gene>
<comment type="caution">
    <text evidence="4">The sequence shown here is derived from an EMBL/GenBank/DDBJ whole genome shotgun (WGS) entry which is preliminary data.</text>
</comment>
<dbReference type="SUPFAM" id="SSF51735">
    <property type="entry name" value="NAD(P)-binding Rossmann-fold domains"/>
    <property type="match status" value="1"/>
</dbReference>
<evidence type="ECO:0000259" key="2">
    <source>
        <dbReference type="Pfam" id="PF01408"/>
    </source>
</evidence>
<dbReference type="PANTHER" id="PTHR43818:SF11">
    <property type="entry name" value="BCDNA.GH03377"/>
    <property type="match status" value="1"/>
</dbReference>
<evidence type="ECO:0000313" key="4">
    <source>
        <dbReference type="EMBL" id="MFB9755051.1"/>
    </source>
</evidence>
<dbReference type="RefSeq" id="WP_344909006.1">
    <property type="nucleotide sequence ID" value="NZ_BAAAYO010000007.1"/>
</dbReference>
<evidence type="ECO:0000259" key="3">
    <source>
        <dbReference type="Pfam" id="PF22725"/>
    </source>
</evidence>
<dbReference type="SUPFAM" id="SSF55347">
    <property type="entry name" value="Glyceraldehyde-3-phosphate dehydrogenase-like, C-terminal domain"/>
    <property type="match status" value="1"/>
</dbReference>
<dbReference type="InterPro" id="IPR000683">
    <property type="entry name" value="Gfo/Idh/MocA-like_OxRdtase_N"/>
</dbReference>
<dbReference type="InterPro" id="IPR036291">
    <property type="entry name" value="NAD(P)-bd_dom_sf"/>
</dbReference>
<dbReference type="Pfam" id="PF22725">
    <property type="entry name" value="GFO_IDH_MocA_C3"/>
    <property type="match status" value="1"/>
</dbReference>
<proteinExistence type="predicted"/>
<dbReference type="InterPro" id="IPR050463">
    <property type="entry name" value="Gfo/Idh/MocA_oxidrdct_glycsds"/>
</dbReference>
<dbReference type="Gene3D" id="3.30.360.10">
    <property type="entry name" value="Dihydrodipicolinate Reductase, domain 2"/>
    <property type="match status" value="1"/>
</dbReference>